<name>A0A2G3PQ83_WILMA</name>
<keyword evidence="2" id="KW-1133">Transmembrane helix</keyword>
<comment type="caution">
    <text evidence="3">The sequence shown here is derived from an EMBL/GenBank/DDBJ whole genome shotgun (WGS) entry which is preliminary data.</text>
</comment>
<dbReference type="AlphaFoldDB" id="A0A2G3PQ83"/>
<gene>
    <name evidence="3" type="ORF">CSW57_01665</name>
</gene>
<evidence type="ECO:0000313" key="4">
    <source>
        <dbReference type="Proteomes" id="UP000225108"/>
    </source>
</evidence>
<dbReference type="Pfam" id="PF07332">
    <property type="entry name" value="Phage_holin_3_6"/>
    <property type="match status" value="1"/>
</dbReference>
<dbReference type="Proteomes" id="UP000225108">
    <property type="component" value="Unassembled WGS sequence"/>
</dbReference>
<keyword evidence="2" id="KW-0472">Membrane</keyword>
<evidence type="ECO:0000256" key="1">
    <source>
        <dbReference type="SAM" id="MobiDB-lite"/>
    </source>
</evidence>
<dbReference type="EMBL" id="PEBD01000004">
    <property type="protein sequence ID" value="PHV68009.1"/>
    <property type="molecule type" value="Genomic_DNA"/>
</dbReference>
<accession>A0A2G3PQ83</accession>
<sequence length="186" mass="19527">MDSGVVSEDGGVAVTLDDRPSGDVPPNVSSIPLSDPNVRPGGDPSVGGLVKDATTHLSTLFRAEVALAKAELTAEAKKAAVGSGLILVALTVLLYASLFFFWFLGELLDEWLPRWAAFGIVFLILLVLAIITGFIGYRVFKRITGPSKTIASVQRVPEVLPTSGHDGVHPAADLSKPSGSHKVLKG</sequence>
<protein>
    <recommendedName>
        <fullName evidence="5">Superfamily III holin-X</fullName>
    </recommendedName>
</protein>
<feature type="region of interest" description="Disordered" evidence="1">
    <location>
        <begin position="162"/>
        <end position="186"/>
    </location>
</feature>
<feature type="transmembrane region" description="Helical" evidence="2">
    <location>
        <begin position="79"/>
        <end position="103"/>
    </location>
</feature>
<evidence type="ECO:0000256" key="2">
    <source>
        <dbReference type="SAM" id="Phobius"/>
    </source>
</evidence>
<evidence type="ECO:0008006" key="5">
    <source>
        <dbReference type="Google" id="ProtNLM"/>
    </source>
</evidence>
<reference evidence="3 4" key="1">
    <citation type="submission" date="2017-10" db="EMBL/GenBank/DDBJ databases">
        <title>The draft genome sequence of Williamsia sp. BULT 1.1 isolated from the semi-arid grassland soils from South Africa.</title>
        <authorList>
            <person name="Kabwe M.H."/>
            <person name="Govender N."/>
            <person name="Mutseka Lunga P."/>
            <person name="Vikram S."/>
            <person name="Makhalanyane T.P."/>
        </authorList>
    </citation>
    <scope>NUCLEOTIDE SEQUENCE [LARGE SCALE GENOMIC DNA]</scope>
    <source>
        <strain evidence="3 4">BULT 1.1</strain>
    </source>
</reference>
<feature type="region of interest" description="Disordered" evidence="1">
    <location>
        <begin position="1"/>
        <end position="39"/>
    </location>
</feature>
<proteinExistence type="predicted"/>
<evidence type="ECO:0000313" key="3">
    <source>
        <dbReference type="EMBL" id="PHV68009.1"/>
    </source>
</evidence>
<organism evidence="3 4">
    <name type="scientific">Williamsia marianensis</name>
    <dbReference type="NCBI Taxonomy" id="85044"/>
    <lineage>
        <taxon>Bacteria</taxon>
        <taxon>Bacillati</taxon>
        <taxon>Actinomycetota</taxon>
        <taxon>Actinomycetes</taxon>
        <taxon>Mycobacteriales</taxon>
        <taxon>Nocardiaceae</taxon>
        <taxon>Williamsia</taxon>
    </lineage>
</organism>
<dbReference type="InterPro" id="IPR009937">
    <property type="entry name" value="Phage_holin_3_6"/>
</dbReference>
<keyword evidence="2" id="KW-0812">Transmembrane</keyword>
<feature type="transmembrane region" description="Helical" evidence="2">
    <location>
        <begin position="115"/>
        <end position="140"/>
    </location>
</feature>